<dbReference type="PANTHER" id="PTHR30118:SF15">
    <property type="entry name" value="TRANSCRIPTIONAL REGULATORY PROTEIN"/>
    <property type="match status" value="1"/>
</dbReference>
<reference evidence="7" key="1">
    <citation type="submission" date="2008-02" db="EMBL/GenBank/DDBJ databases">
        <title>Complete sequence of chromosome 3 of Burkholderia cenocepacia MC0-3.</title>
        <authorList>
            <person name="Copeland A."/>
            <person name="Lucas S."/>
            <person name="Lapidus A."/>
            <person name="Barry K."/>
            <person name="Bruce D."/>
            <person name="Goodwin L."/>
            <person name="Glavina del Rio T."/>
            <person name="Dalin E."/>
            <person name="Tice H."/>
            <person name="Pitluck S."/>
            <person name="Chain P."/>
            <person name="Malfatti S."/>
            <person name="Shin M."/>
            <person name="Vergez L."/>
            <person name="Schmutz J."/>
            <person name="Larimer F."/>
            <person name="Land M."/>
            <person name="Hauser L."/>
            <person name="Kyrpides N."/>
            <person name="Mikhailova N."/>
            <person name="Tiedje J."/>
            <person name="Richardson P."/>
        </authorList>
    </citation>
    <scope>NUCLEOTIDE SEQUENCE [LARGE SCALE GENOMIC DNA]</scope>
    <source>
        <strain evidence="7">MC0-3</strain>
    </source>
</reference>
<dbReference type="PROSITE" id="PS50931">
    <property type="entry name" value="HTH_LYSR"/>
    <property type="match status" value="1"/>
</dbReference>
<feature type="domain" description="HTH lysR-type" evidence="5">
    <location>
        <begin position="12"/>
        <end position="69"/>
    </location>
</feature>
<dbReference type="InterPro" id="IPR000847">
    <property type="entry name" value="LysR_HTH_N"/>
</dbReference>
<evidence type="ECO:0000256" key="3">
    <source>
        <dbReference type="ARBA" id="ARBA00023125"/>
    </source>
</evidence>
<proteinExistence type="inferred from homology"/>
<sequence length="306" mass="34085">MDNNATMPADLPDLKLLQLFDLLYDVRSVTRVAEQLGQSQPTVSIWLGHLREHLHDPLFIRTPGGMAPTPQADALIGPCREILESLRRFTAWEIAFDPATAQRRFRICMTDASHVTLLPRLLAHVRAQAPGVRLEAARIDGNTERALESGEADLAIGYVPWLGGGIYQQKLYDQDWICLVNRHHPRIRGRLGVKQYRSEGHVAITAGTGAQLLEQALRQARIERDVVLELPGFLGLGAIVQTTDLITTLPRHIGETLAQAGDLAVHACPIPVEGFAVRQHWHARYHHEAGNRWLRGVVIRLFGASH</sequence>
<organism evidence="6 7">
    <name type="scientific">Burkholderia orbicola (strain MC0-3)</name>
    <dbReference type="NCBI Taxonomy" id="406425"/>
    <lineage>
        <taxon>Bacteria</taxon>
        <taxon>Pseudomonadati</taxon>
        <taxon>Pseudomonadota</taxon>
        <taxon>Betaproteobacteria</taxon>
        <taxon>Burkholderiales</taxon>
        <taxon>Burkholderiaceae</taxon>
        <taxon>Burkholderia</taxon>
        <taxon>Burkholderia cepacia complex</taxon>
        <taxon>Burkholderia orbicola</taxon>
    </lineage>
</organism>
<dbReference type="InterPro" id="IPR036388">
    <property type="entry name" value="WH-like_DNA-bd_sf"/>
</dbReference>
<dbReference type="Pfam" id="PF00126">
    <property type="entry name" value="HTH_1"/>
    <property type="match status" value="1"/>
</dbReference>
<dbReference type="EMBL" id="CP000960">
    <property type="protein sequence ID" value="ACA95515.1"/>
    <property type="molecule type" value="Genomic_DNA"/>
</dbReference>
<dbReference type="InterPro" id="IPR036390">
    <property type="entry name" value="WH_DNA-bd_sf"/>
</dbReference>
<keyword evidence="4" id="KW-0804">Transcription</keyword>
<keyword evidence="3" id="KW-0238">DNA-binding</keyword>
<evidence type="ECO:0000259" key="5">
    <source>
        <dbReference type="PROSITE" id="PS50931"/>
    </source>
</evidence>
<keyword evidence="2" id="KW-0805">Transcription regulation</keyword>
<dbReference type="SUPFAM" id="SSF53850">
    <property type="entry name" value="Periplasmic binding protein-like II"/>
    <property type="match status" value="1"/>
</dbReference>
<dbReference type="InterPro" id="IPR050389">
    <property type="entry name" value="LysR-type_TF"/>
</dbReference>
<dbReference type="AlphaFoldDB" id="B1KBB8"/>
<dbReference type="GO" id="GO:0003700">
    <property type="term" value="F:DNA-binding transcription factor activity"/>
    <property type="evidence" value="ECO:0007669"/>
    <property type="project" value="InterPro"/>
</dbReference>
<dbReference type="HOGENOM" id="CLU_039613_39_0_4"/>
<dbReference type="CDD" id="cd08459">
    <property type="entry name" value="PBP2_DntR_NahR_LinR_like"/>
    <property type="match status" value="1"/>
</dbReference>
<dbReference type="Proteomes" id="UP000002169">
    <property type="component" value="Chromosome 3"/>
</dbReference>
<evidence type="ECO:0000256" key="1">
    <source>
        <dbReference type="ARBA" id="ARBA00009437"/>
    </source>
</evidence>
<dbReference type="GO" id="GO:0003677">
    <property type="term" value="F:DNA binding"/>
    <property type="evidence" value="ECO:0007669"/>
    <property type="project" value="UniProtKB-KW"/>
</dbReference>
<dbReference type="KEGG" id="bcm:Bcenmc03_6400"/>
<dbReference type="InterPro" id="IPR005119">
    <property type="entry name" value="LysR_subst-bd"/>
</dbReference>
<name>B1KBB8_BURO0</name>
<evidence type="ECO:0000313" key="6">
    <source>
        <dbReference type="EMBL" id="ACA95515.1"/>
    </source>
</evidence>
<protein>
    <submittedName>
        <fullName evidence="6">Transcriptional regulator, LysR family</fullName>
    </submittedName>
</protein>
<dbReference type="Pfam" id="PF03466">
    <property type="entry name" value="LysR_substrate"/>
    <property type="match status" value="1"/>
</dbReference>
<dbReference type="Gene3D" id="3.40.190.10">
    <property type="entry name" value="Periplasmic binding protein-like II"/>
    <property type="match status" value="2"/>
</dbReference>
<evidence type="ECO:0000313" key="7">
    <source>
        <dbReference type="Proteomes" id="UP000002169"/>
    </source>
</evidence>
<accession>B1KBB8</accession>
<dbReference type="PANTHER" id="PTHR30118">
    <property type="entry name" value="HTH-TYPE TRANSCRIPTIONAL REGULATOR LEUO-RELATED"/>
    <property type="match status" value="1"/>
</dbReference>
<evidence type="ECO:0000256" key="2">
    <source>
        <dbReference type="ARBA" id="ARBA00023015"/>
    </source>
</evidence>
<gene>
    <name evidence="6" type="ordered locus">Bcenmc03_6400</name>
</gene>
<comment type="similarity">
    <text evidence="1">Belongs to the LysR transcriptional regulatory family.</text>
</comment>
<dbReference type="Gene3D" id="1.10.10.10">
    <property type="entry name" value="Winged helix-like DNA-binding domain superfamily/Winged helix DNA-binding domain"/>
    <property type="match status" value="1"/>
</dbReference>
<dbReference type="RefSeq" id="WP_012336915.1">
    <property type="nucleotide sequence ID" value="NC_010512.1"/>
</dbReference>
<dbReference type="SUPFAM" id="SSF46785">
    <property type="entry name" value="Winged helix' DNA-binding domain"/>
    <property type="match status" value="1"/>
</dbReference>
<evidence type="ECO:0000256" key="4">
    <source>
        <dbReference type="ARBA" id="ARBA00023163"/>
    </source>
</evidence>